<organism evidence="5 6">
    <name type="scientific">Alistipes inops</name>
    <dbReference type="NCBI Taxonomy" id="1501391"/>
    <lineage>
        <taxon>Bacteria</taxon>
        <taxon>Pseudomonadati</taxon>
        <taxon>Bacteroidota</taxon>
        <taxon>Bacteroidia</taxon>
        <taxon>Bacteroidales</taxon>
        <taxon>Rikenellaceae</taxon>
        <taxon>Alistipes</taxon>
    </lineage>
</organism>
<dbReference type="InterPro" id="IPR012093">
    <property type="entry name" value="Pirin"/>
</dbReference>
<gene>
    <name evidence="5" type="ORF">LG35_04440</name>
</gene>
<evidence type="ECO:0008006" key="7">
    <source>
        <dbReference type="Google" id="ProtNLM"/>
    </source>
</evidence>
<reference evidence="5 6" key="1">
    <citation type="submission" date="2014-09" db="EMBL/GenBank/DDBJ databases">
        <title>Alistipes sp. 627, sp. nov., a novel member of the family Rikenellaceae isolated from human faeces.</title>
        <authorList>
            <person name="Shkoporov A.N."/>
            <person name="Chaplin A.V."/>
            <person name="Motuzova O.V."/>
            <person name="Kafarskaia L.I."/>
            <person name="Khokhlova E.V."/>
            <person name="Efimov B.A."/>
        </authorList>
    </citation>
    <scope>NUCLEOTIDE SEQUENCE [LARGE SCALE GENOMIC DNA]</scope>
    <source>
        <strain evidence="5 6">627</strain>
    </source>
</reference>
<proteinExistence type="inferred from homology"/>
<dbReference type="Gene3D" id="2.60.120.10">
    <property type="entry name" value="Jelly Rolls"/>
    <property type="match status" value="2"/>
</dbReference>
<dbReference type="Proteomes" id="UP000030889">
    <property type="component" value="Unassembled WGS sequence"/>
</dbReference>
<evidence type="ECO:0000313" key="5">
    <source>
        <dbReference type="EMBL" id="KHE42479.1"/>
    </source>
</evidence>
<dbReference type="InterPro" id="IPR011051">
    <property type="entry name" value="RmlC_Cupin_sf"/>
</dbReference>
<dbReference type="Pfam" id="PF02678">
    <property type="entry name" value="Pirin"/>
    <property type="match status" value="1"/>
</dbReference>
<dbReference type="SUPFAM" id="SSF51182">
    <property type="entry name" value="RmlC-like cupins"/>
    <property type="match status" value="1"/>
</dbReference>
<dbReference type="InterPro" id="IPR003829">
    <property type="entry name" value="Pirin_N_dom"/>
</dbReference>
<evidence type="ECO:0000259" key="4">
    <source>
        <dbReference type="Pfam" id="PF17954"/>
    </source>
</evidence>
<keyword evidence="6" id="KW-1185">Reference proteome</keyword>
<dbReference type="PANTHER" id="PTHR43212:SF3">
    <property type="entry name" value="QUERCETIN 2,3-DIOXYGENASE"/>
    <property type="match status" value="1"/>
</dbReference>
<protein>
    <recommendedName>
        <fullName evidence="7">Pirin</fullName>
    </recommendedName>
</protein>
<evidence type="ECO:0000259" key="3">
    <source>
        <dbReference type="Pfam" id="PF02678"/>
    </source>
</evidence>
<comment type="caution">
    <text evidence="5">The sequence shown here is derived from an EMBL/GenBank/DDBJ whole genome shotgun (WGS) entry which is preliminary data.</text>
</comment>
<evidence type="ECO:0000313" key="6">
    <source>
        <dbReference type="Proteomes" id="UP000030889"/>
    </source>
</evidence>
<dbReference type="InterPro" id="IPR041602">
    <property type="entry name" value="Quercetinase_C"/>
</dbReference>
<dbReference type="Pfam" id="PF17954">
    <property type="entry name" value="Pirin_C_2"/>
    <property type="match status" value="1"/>
</dbReference>
<evidence type="ECO:0000256" key="1">
    <source>
        <dbReference type="ARBA" id="ARBA00008416"/>
    </source>
</evidence>
<dbReference type="PANTHER" id="PTHR43212">
    <property type="entry name" value="QUERCETIN 2,3-DIOXYGENASE"/>
    <property type="match status" value="1"/>
</dbReference>
<dbReference type="EMBL" id="JRGF01000004">
    <property type="protein sequence ID" value="KHE42479.1"/>
    <property type="molecule type" value="Genomic_DNA"/>
</dbReference>
<evidence type="ECO:0000256" key="2">
    <source>
        <dbReference type="RuleBase" id="RU003457"/>
    </source>
</evidence>
<name>A0ABR4YJQ4_9BACT</name>
<dbReference type="RefSeq" id="WP_022064397.1">
    <property type="nucleotide sequence ID" value="NZ_JRGF01000004.1"/>
</dbReference>
<feature type="domain" description="Quercetin 2,3-dioxygenase C-terminal cupin" evidence="4">
    <location>
        <begin position="147"/>
        <end position="232"/>
    </location>
</feature>
<feature type="domain" description="Pirin N-terminal" evidence="3">
    <location>
        <begin position="13"/>
        <end position="120"/>
    </location>
</feature>
<dbReference type="InterPro" id="IPR014710">
    <property type="entry name" value="RmlC-like_jellyroll"/>
</dbReference>
<dbReference type="PIRSF" id="PIRSF006232">
    <property type="entry name" value="Pirin"/>
    <property type="match status" value="1"/>
</dbReference>
<sequence length="243" mass="27128">MEKVIHRSGSRGFSDNGWLKSYFTFSFANYYDPRRINFGALRVLNNDTIEGGEGFKSHPHDNMEIVFIPTEGAIDHGDNIGNITTVSTGEAQIISAGRGMVHNSYNHDRNTPLSYIQMWIFPQEYELEPAYSKVKLEEVGRNRWQPVASPEGGEHVLKINQRAWVEMAALDAGTSIRYEVRIDTNGVYIFVVSGDVLIAGSSLHENDAIGLTGLEYADVEAETDAKILVIEVPMRQWSNSSEG</sequence>
<accession>A0ABR4YJQ4</accession>
<comment type="similarity">
    <text evidence="1 2">Belongs to the pirin family.</text>
</comment>